<dbReference type="OrthoDB" id="2549237at2759"/>
<accession>A0A6A5XQW0</accession>
<proteinExistence type="predicted"/>
<organism evidence="1 2">
    <name type="scientific">Aaosphaeria arxii CBS 175.79</name>
    <dbReference type="NCBI Taxonomy" id="1450172"/>
    <lineage>
        <taxon>Eukaryota</taxon>
        <taxon>Fungi</taxon>
        <taxon>Dikarya</taxon>
        <taxon>Ascomycota</taxon>
        <taxon>Pezizomycotina</taxon>
        <taxon>Dothideomycetes</taxon>
        <taxon>Pleosporomycetidae</taxon>
        <taxon>Pleosporales</taxon>
        <taxon>Pleosporales incertae sedis</taxon>
        <taxon>Aaosphaeria</taxon>
    </lineage>
</organism>
<dbReference type="SUPFAM" id="SSF48371">
    <property type="entry name" value="ARM repeat"/>
    <property type="match status" value="1"/>
</dbReference>
<dbReference type="GeneID" id="54285259"/>
<evidence type="ECO:0000313" key="1">
    <source>
        <dbReference type="EMBL" id="KAF2015675.1"/>
    </source>
</evidence>
<dbReference type="InterPro" id="IPR016024">
    <property type="entry name" value="ARM-type_fold"/>
</dbReference>
<name>A0A6A5XQW0_9PLEO</name>
<reference evidence="1" key="1">
    <citation type="journal article" date="2020" name="Stud. Mycol.">
        <title>101 Dothideomycetes genomes: a test case for predicting lifestyles and emergence of pathogens.</title>
        <authorList>
            <person name="Haridas S."/>
            <person name="Albert R."/>
            <person name="Binder M."/>
            <person name="Bloem J."/>
            <person name="Labutti K."/>
            <person name="Salamov A."/>
            <person name="Andreopoulos B."/>
            <person name="Baker S."/>
            <person name="Barry K."/>
            <person name="Bills G."/>
            <person name="Bluhm B."/>
            <person name="Cannon C."/>
            <person name="Castanera R."/>
            <person name="Culley D."/>
            <person name="Daum C."/>
            <person name="Ezra D."/>
            <person name="Gonzalez J."/>
            <person name="Henrissat B."/>
            <person name="Kuo A."/>
            <person name="Liang C."/>
            <person name="Lipzen A."/>
            <person name="Lutzoni F."/>
            <person name="Magnuson J."/>
            <person name="Mondo S."/>
            <person name="Nolan M."/>
            <person name="Ohm R."/>
            <person name="Pangilinan J."/>
            <person name="Park H.-J."/>
            <person name="Ramirez L."/>
            <person name="Alfaro M."/>
            <person name="Sun H."/>
            <person name="Tritt A."/>
            <person name="Yoshinaga Y."/>
            <person name="Zwiers L.-H."/>
            <person name="Turgeon B."/>
            <person name="Goodwin S."/>
            <person name="Spatafora J."/>
            <person name="Crous P."/>
            <person name="Grigoriev I."/>
        </authorList>
    </citation>
    <scope>NUCLEOTIDE SEQUENCE</scope>
    <source>
        <strain evidence="1">CBS 175.79</strain>
    </source>
</reference>
<evidence type="ECO:0000313" key="2">
    <source>
        <dbReference type="Proteomes" id="UP000799778"/>
    </source>
</evidence>
<dbReference type="RefSeq" id="XP_033384014.1">
    <property type="nucleotide sequence ID" value="XM_033527862.1"/>
</dbReference>
<keyword evidence="2" id="KW-1185">Reference proteome</keyword>
<protein>
    <submittedName>
        <fullName evidence="1">Uncharacterized protein</fullName>
    </submittedName>
</protein>
<dbReference type="EMBL" id="ML978069">
    <property type="protein sequence ID" value="KAF2015675.1"/>
    <property type="molecule type" value="Genomic_DNA"/>
</dbReference>
<sequence length="1690" mass="190076">MALDKVLIRCSEPSEVALYLKAASADLSAASLTQDLLAAIERGSITPFTFSIWLGVSRYDPSVISQALTQNISVQIRKYGIHAFRKTFGSSRWKETWEGLGGNTGLVAVCSEFSVIEVGTFCGAIGQSAKQDDCEEKREAVSTLLAALLPRFLSGIADVEETGPTTSDPRPLSKQYIKIVPACTSKIVTEVIEHAVKGDWKYVRKGCWLRNHADTIGKLALQATLANKEMEPKWLPDLLRQQPPSPSSQPKFSASMLFSFEVLKTLVGSGEAKLPKQTFIPGLVESLLRRAIKKKVPWIQTRQIVDLSIQYLNQHPEAAAVVNTRPKGLLYLVISSWSKKPELFEAPLRMLLVKLGKKSCFEDVAEVQFLSSGIKKSFRYSFLRIYCQEVAKVDIDDERDLAKLKYPFLYTVLEEMDARHAVGLLRRLQAARGDEDIISQGRSRFQWARMAIHRNAKGLDPNLMCLILGQQVLDTEEILTIASAKIEELKKKAKLSADSNDRVWNSQMAQAYAIASGRSDLLKDFLLWAQRFVRDPRAKEILVHDRMTLDLTELMCGVPEDLRARQYTPNELKERVKGGNEIFKVIFDTIRLLSQEPGFSIGQWEDRYNLFHDVMRLRMRRSSSLKSVLALEDNEVFDILWPNTLDLLIGVEKVGLSPGQEMLGLNKLGGILGVRHVWSYIELKDEQPSTYRFLDEFAKRRDSLWREHRPTVHPAAASMPEIFPTGLAIQDLIRPYVLNVPDLDKICPYIYSRAHAAVYPDPTKALEPIPDDEELREAYGYFIDDYIFALKLLSPSSLEKHEQEQRADDAWKHAVGALSESRMTPGEAERFWSNWAEQVDSTNLRSSFRPAGQILREWPVVPKVDDPCETEEWNPVPDALKDIPSKPLGGLTYIDLSRNISNDTSNSLTIRSTMKPFEPAVPEKEFNEPDIFDQSRNNKGSASPAVREGQILAALLYLDSSVSSKSRILANTPFPARDDVRFPCVYLEHKFLSKDMKTQWAIKTLQQHIKSVPPNLLAQVVEHAVHALDTSSSEEAHAGLQLTTFMLIKLLAKSDRPMLASRVAIETVLKRPKASAWHRQLIARGYFRRLSASDARACLATFADAIIERIDEQAQQDSVYNKPGSRKKDPSMPFPDPLIKVTTVKLLAQLLGDTDIVSEKFAVDLLTTLIQKASHVDIRRPVVDSLLTMLLVTSSVNLQKRIFSSLEDMIPIVANLNERCRLTDADWDVCAPDPPEIEYNFSFYDEQSRPMLGSFRNFLKNSLSKDSPHTGPFMSRIMLPILTRLQEGTTKWMSLFLRKHGVGRKIQNELALTYPPGGYELWQAVLQTHPEHVPVTVLEQLVQHIILNANPPAPIAELNKRFRDDSALLSQQAVRYWLATFGQGLDAIRAVAPSVLPPLFGVSPSKLDDTTAGVTTKRAQELYLNLFTVAVLRGHASNDDATYLATTLKPTTFTDPAWLEHKRPVVEAMVLYVESLRTKAWHADPNRSPRVLPDLYEQRLWLLKWPATLDVPPSTVSPAVAAEERDRRCKVFAEQVAKEVDGFAGRIYHGRLATLAEYLQGGYLSGVDKVVVALHLGDITRTRLSWITLQDQLRVELASKLIRGIGGKLLVERPAPRGEMVMLRGVMYTSYGPPGDEERDFDRDVEVLEEKVEGMITTWKMSENEEVRRIGYAALGASGPGGHDSDSYVY</sequence>
<gene>
    <name evidence="1" type="ORF">BU24DRAFT_421976</name>
</gene>
<dbReference type="Proteomes" id="UP000799778">
    <property type="component" value="Unassembled WGS sequence"/>
</dbReference>